<dbReference type="EMBL" id="JAMZNK010000006">
    <property type="protein sequence ID" value="MDA6069100.1"/>
    <property type="molecule type" value="Genomic_DNA"/>
</dbReference>
<accession>A0ABT4WAG0</accession>
<evidence type="ECO:0000313" key="2">
    <source>
        <dbReference type="Proteomes" id="UP001212170"/>
    </source>
</evidence>
<comment type="caution">
    <text evidence="1">The sequence shown here is derived from an EMBL/GenBank/DDBJ whole genome shotgun (WGS) entry which is preliminary data.</text>
</comment>
<keyword evidence="2" id="KW-1185">Reference proteome</keyword>
<reference evidence="1 2" key="1">
    <citation type="journal article" date="2023" name="Chemosphere">
        <title>Whole genome analysis of Flavobacterium aziz-sancarii sp. nov., isolated from Ardley Island (Antarctica), revealed a rich resistome and bioremediation potential.</title>
        <authorList>
            <person name="Otur C."/>
            <person name="Okay S."/>
            <person name="Kurt-Kizildogan A."/>
        </authorList>
    </citation>
    <scope>NUCLEOTIDE SEQUENCE [LARGE SCALE GENOMIC DNA]</scope>
    <source>
        <strain evidence="1 2">AC</strain>
    </source>
</reference>
<evidence type="ECO:0000313" key="1">
    <source>
        <dbReference type="EMBL" id="MDA6069100.1"/>
    </source>
</evidence>
<protein>
    <submittedName>
        <fullName evidence="1">Uncharacterized protein</fullName>
    </submittedName>
</protein>
<name>A0ABT4WAG0_9FLAO</name>
<proteinExistence type="predicted"/>
<dbReference type="Proteomes" id="UP001212170">
    <property type="component" value="Unassembled WGS sequence"/>
</dbReference>
<organism evidence="1 2">
    <name type="scientific">Flavobacterium azizsancarii</name>
    <dbReference type="NCBI Taxonomy" id="2961580"/>
    <lineage>
        <taxon>Bacteria</taxon>
        <taxon>Pseudomonadati</taxon>
        <taxon>Bacteroidota</taxon>
        <taxon>Flavobacteriia</taxon>
        <taxon>Flavobacteriales</taxon>
        <taxon>Flavobacteriaceae</taxon>
        <taxon>Flavobacterium</taxon>
    </lineage>
</organism>
<sequence>MKSGLSSITGKISNLQYSLEERQTKSGEFERNARLYAPVLSALSGNSTGALTGMAMNCYYPAARGKLYWDEMEIKGDLLKVGLGGFSLKIKTKLSYL</sequence>
<gene>
    <name evidence="1" type="ORF">NJT12_05660</name>
</gene>